<keyword evidence="3" id="KW-0862">Zinc</keyword>
<dbReference type="InterPro" id="IPR011011">
    <property type="entry name" value="Znf_FYVE_PHD"/>
</dbReference>
<comment type="caution">
    <text evidence="7">The sequence shown here is derived from an EMBL/GenBank/DDBJ whole genome shotgun (WGS) entry which is preliminary data.</text>
</comment>
<dbReference type="PROSITE" id="PS01359">
    <property type="entry name" value="ZF_PHD_1"/>
    <property type="match status" value="1"/>
</dbReference>
<keyword evidence="1" id="KW-0479">Metal-binding</keyword>
<evidence type="ECO:0000259" key="6">
    <source>
        <dbReference type="PROSITE" id="PS50016"/>
    </source>
</evidence>
<feature type="compositionally biased region" description="Acidic residues" evidence="5">
    <location>
        <begin position="175"/>
        <end position="207"/>
    </location>
</feature>
<sequence>MGADEQDACNICEGDRSTTKNPIIFCDGKGCNLPVHKICYNVQEVPEDDWYCQRCENKRRKKATNIICCPVQTGAVKKTMVAGEYMHVVCALWNKKIKNEIEPYHFTKSNKGLCLRCEEPNCTVRFHATCGIINTLIPPASSVPANFSVKCGEHITVRYRKKASKRKRRLRRNDSEDEEGGEDEESEDESEDVLEEESGEEEDEVSEDDKKKRPLKLSNKKGSPSVPIKRRASPHSLFPDDQSSDDDMGTSSARPKFIIYNKPPVKNTAPSYKERLEAKRKKSALDSRPSLSDDRKPLTITPPPAITQPSIVTPKQKLPNRAHLTSGGIGSSGSSSSSSINVIRPINTPPSLTKRYLNGPGIIKSIDEIQRWNGPSSSTPLLHPQPTTPNAIPTTSFFENEIVRNNNAGPRKSMEWKPMPSEKEELIRVKEENRKLVEFKRAVSEVLTALNVSVPPGITPDVDHVEGYVSHLQAILRRVGPIRESERIQIQECIKGFSSNNNVQCGIVY</sequence>
<evidence type="ECO:0000256" key="5">
    <source>
        <dbReference type="SAM" id="MobiDB-lite"/>
    </source>
</evidence>
<proteinExistence type="predicted"/>
<dbReference type="PROSITE" id="PS50016">
    <property type="entry name" value="ZF_PHD_2"/>
    <property type="match status" value="1"/>
</dbReference>
<keyword evidence="2 4" id="KW-0863">Zinc-finger</keyword>
<evidence type="ECO:0000256" key="1">
    <source>
        <dbReference type="ARBA" id="ARBA00022723"/>
    </source>
</evidence>
<dbReference type="Proteomes" id="UP001473302">
    <property type="component" value="Unassembled WGS sequence"/>
</dbReference>
<dbReference type="EMBL" id="BAABUK010000002">
    <property type="protein sequence ID" value="GAA5807464.1"/>
    <property type="molecule type" value="Genomic_DNA"/>
</dbReference>
<dbReference type="InterPro" id="IPR050701">
    <property type="entry name" value="Histone_Mod_Regulator"/>
</dbReference>
<organism evidence="7 8">
    <name type="scientific">Mucor flavus</name>
    <dbReference type="NCBI Taxonomy" id="439312"/>
    <lineage>
        <taxon>Eukaryota</taxon>
        <taxon>Fungi</taxon>
        <taxon>Fungi incertae sedis</taxon>
        <taxon>Mucoromycota</taxon>
        <taxon>Mucoromycotina</taxon>
        <taxon>Mucoromycetes</taxon>
        <taxon>Mucorales</taxon>
        <taxon>Mucorineae</taxon>
        <taxon>Mucoraceae</taxon>
        <taxon>Mucor</taxon>
    </lineage>
</organism>
<evidence type="ECO:0000256" key="3">
    <source>
        <dbReference type="ARBA" id="ARBA00022833"/>
    </source>
</evidence>
<dbReference type="SUPFAM" id="SSF57903">
    <property type="entry name" value="FYVE/PHD zinc finger"/>
    <property type="match status" value="1"/>
</dbReference>
<dbReference type="InterPro" id="IPR001965">
    <property type="entry name" value="Znf_PHD"/>
</dbReference>
<protein>
    <recommendedName>
        <fullName evidence="6">PHD-type domain-containing protein</fullName>
    </recommendedName>
</protein>
<feature type="region of interest" description="Disordered" evidence="5">
    <location>
        <begin position="162"/>
        <end position="342"/>
    </location>
</feature>
<accession>A0ABP9YKR9</accession>
<evidence type="ECO:0000313" key="7">
    <source>
        <dbReference type="EMBL" id="GAA5807464.1"/>
    </source>
</evidence>
<evidence type="ECO:0000256" key="4">
    <source>
        <dbReference type="PROSITE-ProRule" id="PRU00146"/>
    </source>
</evidence>
<dbReference type="InterPro" id="IPR013083">
    <property type="entry name" value="Znf_RING/FYVE/PHD"/>
</dbReference>
<feature type="domain" description="PHD-type" evidence="6">
    <location>
        <begin position="6"/>
        <end position="58"/>
    </location>
</feature>
<feature type="compositionally biased region" description="Basic residues" evidence="5">
    <location>
        <begin position="162"/>
        <end position="171"/>
    </location>
</feature>
<feature type="region of interest" description="Disordered" evidence="5">
    <location>
        <begin position="374"/>
        <end position="393"/>
    </location>
</feature>
<evidence type="ECO:0000256" key="2">
    <source>
        <dbReference type="ARBA" id="ARBA00022771"/>
    </source>
</evidence>
<dbReference type="InterPro" id="IPR019786">
    <property type="entry name" value="Zinc_finger_PHD-type_CS"/>
</dbReference>
<reference evidence="7 8" key="1">
    <citation type="submission" date="2024-04" db="EMBL/GenBank/DDBJ databases">
        <title>genome sequences of Mucor flavus KT1a and Helicostylum pulchrum KT1b strains isolated from the surface of a dry-aged beef.</title>
        <authorList>
            <person name="Toyotome T."/>
            <person name="Hosono M."/>
            <person name="Torimaru M."/>
            <person name="Fukuda K."/>
            <person name="Mikami N."/>
        </authorList>
    </citation>
    <scope>NUCLEOTIDE SEQUENCE [LARGE SCALE GENOMIC DNA]</scope>
    <source>
        <strain evidence="7 8">KT1a</strain>
    </source>
</reference>
<gene>
    <name evidence="7" type="ORF">MFLAVUS_000825</name>
</gene>
<dbReference type="CDD" id="cd15492">
    <property type="entry name" value="PHD_BRPF_JADE_like"/>
    <property type="match status" value="1"/>
</dbReference>
<dbReference type="Gene3D" id="3.30.40.10">
    <property type="entry name" value="Zinc/RING finger domain, C3HC4 (zinc finger)"/>
    <property type="match status" value="1"/>
</dbReference>
<keyword evidence="8" id="KW-1185">Reference proteome</keyword>
<dbReference type="PANTHER" id="PTHR13793">
    <property type="entry name" value="PHD FINGER PROTEINS"/>
    <property type="match status" value="1"/>
</dbReference>
<evidence type="ECO:0000313" key="8">
    <source>
        <dbReference type="Proteomes" id="UP001473302"/>
    </source>
</evidence>
<dbReference type="Pfam" id="PF13831">
    <property type="entry name" value="PHD_2"/>
    <property type="match status" value="1"/>
</dbReference>
<dbReference type="SMART" id="SM00249">
    <property type="entry name" value="PHD"/>
    <property type="match status" value="2"/>
</dbReference>
<dbReference type="InterPro" id="IPR019787">
    <property type="entry name" value="Znf_PHD-finger"/>
</dbReference>
<dbReference type="PANTHER" id="PTHR13793:SF107">
    <property type="entry name" value="BROMODOMAIN-CONTAINING PROTEIN HOMOLOG"/>
    <property type="match status" value="1"/>
</dbReference>
<name>A0ABP9YKR9_9FUNG</name>